<organism evidence="3 4">
    <name type="scientific">Kiloniella spongiae</name>
    <dbReference type="NCBI Taxonomy" id="1489064"/>
    <lineage>
        <taxon>Bacteria</taxon>
        <taxon>Pseudomonadati</taxon>
        <taxon>Pseudomonadota</taxon>
        <taxon>Alphaproteobacteria</taxon>
        <taxon>Rhodospirillales</taxon>
        <taxon>Kiloniellaceae</taxon>
        <taxon>Kiloniella</taxon>
    </lineage>
</organism>
<keyword evidence="1" id="KW-0413">Isomerase</keyword>
<comment type="caution">
    <text evidence="3">The sequence shown here is derived from an EMBL/GenBank/DDBJ whole genome shotgun (WGS) entry which is preliminary data.</text>
</comment>
<proteinExistence type="inferred from homology"/>
<dbReference type="InterPro" id="IPR029767">
    <property type="entry name" value="WecB-like"/>
</dbReference>
<gene>
    <name evidence="3" type="ORF">WH96_20250</name>
</gene>
<dbReference type="Proteomes" id="UP000035444">
    <property type="component" value="Unassembled WGS sequence"/>
</dbReference>
<dbReference type="Pfam" id="PF02350">
    <property type="entry name" value="Epimerase_2"/>
    <property type="match status" value="1"/>
</dbReference>
<evidence type="ECO:0000313" key="4">
    <source>
        <dbReference type="Proteomes" id="UP000035444"/>
    </source>
</evidence>
<name>A0A0H2ME94_9PROT</name>
<dbReference type="RefSeq" id="WP_047766072.1">
    <property type="nucleotide sequence ID" value="NZ_LAQL01000024.1"/>
</dbReference>
<dbReference type="NCBIfam" id="TIGR00236">
    <property type="entry name" value="wecB"/>
    <property type="match status" value="1"/>
</dbReference>
<comment type="similarity">
    <text evidence="1">Belongs to the UDP-N-acetylglucosamine 2-epimerase family.</text>
</comment>
<dbReference type="CDD" id="cd03786">
    <property type="entry name" value="GTB_UDP-GlcNAc_2-Epimerase"/>
    <property type="match status" value="1"/>
</dbReference>
<dbReference type="GO" id="GO:0016853">
    <property type="term" value="F:isomerase activity"/>
    <property type="evidence" value="ECO:0007669"/>
    <property type="project" value="UniProtKB-KW"/>
</dbReference>
<dbReference type="PANTHER" id="PTHR43174:SF1">
    <property type="entry name" value="UDP-N-ACETYLGLUCOSAMINE 2-EPIMERASE"/>
    <property type="match status" value="1"/>
</dbReference>
<reference evidence="3 4" key="1">
    <citation type="submission" date="2015-03" db="EMBL/GenBank/DDBJ databases">
        <title>Genome Sequence of Kiloniella spongiae MEBiC09566, isolated from a marine sponge.</title>
        <authorList>
            <person name="Shao Z."/>
            <person name="Wang L."/>
            <person name="Li X."/>
        </authorList>
    </citation>
    <scope>NUCLEOTIDE SEQUENCE [LARGE SCALE GENOMIC DNA]</scope>
    <source>
        <strain evidence="3 4">MEBiC09566</strain>
    </source>
</reference>
<evidence type="ECO:0000313" key="3">
    <source>
        <dbReference type="EMBL" id="KLN58957.1"/>
    </source>
</evidence>
<dbReference type="PATRIC" id="fig|1489064.4.peg.1879"/>
<dbReference type="AlphaFoldDB" id="A0A0H2ME94"/>
<dbReference type="PANTHER" id="PTHR43174">
    <property type="entry name" value="UDP-N-ACETYLGLUCOSAMINE 2-EPIMERASE"/>
    <property type="match status" value="1"/>
</dbReference>
<sequence>MKVMTILGTRPEIIRLASIIKMLDKHCEHVLVHTGQNYDRNLNDVFFEDLDLRLPDCVLETKSDTIQGQIAAIIEKTGDVMDQEKPDAIVILGDTNSGLSAICAKRKKIPIFHVEAGDRSFDNDVPEELNRRIVDHTCDINLAYTEHSRRNLLREGIHPRNVMVIGSPVYEVYEDMQEKFAASSILDQLELTPGKFFTASIHREENVDKGGSLETMVETFNVLADVYNLPIVVSTHPRTRRRLEQLGLLEKSNSLINWHEPFGLIDFIRLQTESKCVISDSGTIHEDSSILGFPAVAIRKSTEKQESLEAGYCPITGLDKEDVLRAVKLVVEDPIDYKLSPAPDAYSQREVSKKVTRIVLGMTRVVDEQVWGSPENKFV</sequence>
<dbReference type="Gene3D" id="3.40.50.2000">
    <property type="entry name" value="Glycogen Phosphorylase B"/>
    <property type="match status" value="2"/>
</dbReference>
<dbReference type="OrthoDB" id="9803238at2"/>
<dbReference type="STRING" id="1489064.WH96_20250"/>
<feature type="domain" description="UDP-N-acetylglucosamine 2-epimerase" evidence="2">
    <location>
        <begin position="25"/>
        <end position="359"/>
    </location>
</feature>
<keyword evidence="4" id="KW-1185">Reference proteome</keyword>
<dbReference type="InterPro" id="IPR003331">
    <property type="entry name" value="UDP_GlcNAc_Epimerase_2_dom"/>
</dbReference>
<evidence type="ECO:0000256" key="1">
    <source>
        <dbReference type="RuleBase" id="RU003513"/>
    </source>
</evidence>
<evidence type="ECO:0000259" key="2">
    <source>
        <dbReference type="Pfam" id="PF02350"/>
    </source>
</evidence>
<dbReference type="EMBL" id="LAQL01000024">
    <property type="protein sequence ID" value="KLN58957.1"/>
    <property type="molecule type" value="Genomic_DNA"/>
</dbReference>
<protein>
    <recommendedName>
        <fullName evidence="2">UDP-N-acetylglucosamine 2-epimerase domain-containing protein</fullName>
    </recommendedName>
</protein>
<accession>A0A0H2ME94</accession>
<dbReference type="SUPFAM" id="SSF53756">
    <property type="entry name" value="UDP-Glycosyltransferase/glycogen phosphorylase"/>
    <property type="match status" value="1"/>
</dbReference>